<comment type="subcellular location">
    <subcellularLocation>
        <location evidence="6">Cytoplasm</location>
    </subcellularLocation>
    <subcellularLocation>
        <location evidence="6">Nucleus</location>
    </subcellularLocation>
</comment>
<organism evidence="14 15">
    <name type="scientific">Mycena maculata</name>
    <dbReference type="NCBI Taxonomy" id="230809"/>
    <lineage>
        <taxon>Eukaryota</taxon>
        <taxon>Fungi</taxon>
        <taxon>Dikarya</taxon>
        <taxon>Basidiomycota</taxon>
        <taxon>Agaricomycotina</taxon>
        <taxon>Agaricomycetes</taxon>
        <taxon>Agaricomycetidae</taxon>
        <taxon>Agaricales</taxon>
        <taxon>Marasmiineae</taxon>
        <taxon>Mycenaceae</taxon>
        <taxon>Mycena</taxon>
    </lineage>
</organism>
<comment type="caution">
    <text evidence="14">The sequence shown here is derived from an EMBL/GenBank/DDBJ whole genome shotgun (WGS) entry which is preliminary data.</text>
</comment>
<dbReference type="InterPro" id="IPR056167">
    <property type="entry name" value="A-sol_ELP1"/>
</dbReference>
<dbReference type="GO" id="GO:0005829">
    <property type="term" value="C:cytosol"/>
    <property type="evidence" value="ECO:0007669"/>
    <property type="project" value="TreeGrafter"/>
</dbReference>
<feature type="compositionally biased region" description="Basic residues" evidence="8">
    <location>
        <begin position="1185"/>
        <end position="1196"/>
    </location>
</feature>
<dbReference type="InterPro" id="IPR056164">
    <property type="entry name" value="Beta-prop_ELP1_1st"/>
</dbReference>
<evidence type="ECO:0000256" key="6">
    <source>
        <dbReference type="PIRNR" id="PIRNR017233"/>
    </source>
</evidence>
<dbReference type="PIRSF" id="PIRSF017233">
    <property type="entry name" value="IKAP"/>
    <property type="match status" value="1"/>
</dbReference>
<dbReference type="SUPFAM" id="SSF69322">
    <property type="entry name" value="Tricorn protease domain 2"/>
    <property type="match status" value="1"/>
</dbReference>
<dbReference type="Pfam" id="PF23797">
    <property type="entry name" value="Beta-prop_ELP1_2nd"/>
    <property type="match status" value="1"/>
</dbReference>
<evidence type="ECO:0000259" key="12">
    <source>
        <dbReference type="Pfam" id="PF23925"/>
    </source>
</evidence>
<comment type="pathway">
    <text evidence="1">tRNA modification; 5-methoxycarbonylmethyl-2-thiouridine-tRNA biosynthesis.</text>
</comment>
<dbReference type="PANTHER" id="PTHR12747:SF0">
    <property type="entry name" value="ELONGATOR COMPLEX PROTEIN 1"/>
    <property type="match status" value="1"/>
</dbReference>
<dbReference type="InterPro" id="IPR056165">
    <property type="entry name" value="Beta-prop_ELP1_2nd"/>
</dbReference>
<feature type="domain" description="ELP1 N-terminal second beta-propeller" evidence="10">
    <location>
        <begin position="430"/>
        <end position="710"/>
    </location>
</feature>
<dbReference type="GO" id="GO:0000049">
    <property type="term" value="F:tRNA binding"/>
    <property type="evidence" value="ECO:0007669"/>
    <property type="project" value="TreeGrafter"/>
</dbReference>
<dbReference type="GO" id="GO:0005634">
    <property type="term" value="C:nucleus"/>
    <property type="evidence" value="ECO:0007669"/>
    <property type="project" value="UniProtKB-SubCell"/>
</dbReference>
<feature type="region of interest" description="Disordered" evidence="8">
    <location>
        <begin position="1178"/>
        <end position="1204"/>
    </location>
</feature>
<evidence type="ECO:0000256" key="4">
    <source>
        <dbReference type="ARBA" id="ARBA00022694"/>
    </source>
</evidence>
<evidence type="ECO:0000256" key="2">
    <source>
        <dbReference type="ARBA" id="ARBA00006086"/>
    </source>
</evidence>
<name>A0AAD7IVK4_9AGAR</name>
<keyword evidence="7" id="KW-0175">Coiled coil</keyword>
<dbReference type="Gene3D" id="2.130.10.10">
    <property type="entry name" value="YVTN repeat-like/Quinoprotein amine dehydrogenase"/>
    <property type="match status" value="1"/>
</dbReference>
<dbReference type="InterPro" id="IPR056169">
    <property type="entry name" value="HB_ELP1"/>
</dbReference>
<comment type="similarity">
    <text evidence="2 6">Belongs to the ELP1/IKA1 family.</text>
</comment>
<evidence type="ECO:0000259" key="10">
    <source>
        <dbReference type="Pfam" id="PF23797"/>
    </source>
</evidence>
<dbReference type="Pfam" id="PF04762">
    <property type="entry name" value="Beta-prop_ELP1_1st"/>
    <property type="match status" value="1"/>
</dbReference>
<keyword evidence="4" id="KW-0819">tRNA processing</keyword>
<evidence type="ECO:0000259" key="9">
    <source>
        <dbReference type="Pfam" id="PF04762"/>
    </source>
</evidence>
<dbReference type="EMBL" id="JARJLG010000083">
    <property type="protein sequence ID" value="KAJ7750119.1"/>
    <property type="molecule type" value="Genomic_DNA"/>
</dbReference>
<keyword evidence="15" id="KW-1185">Reference proteome</keyword>
<dbReference type="InterPro" id="IPR006849">
    <property type="entry name" value="Elp1"/>
</dbReference>
<reference evidence="14" key="1">
    <citation type="submission" date="2023-03" db="EMBL/GenBank/DDBJ databases">
        <title>Massive genome expansion in bonnet fungi (Mycena s.s.) driven by repeated elements and novel gene families across ecological guilds.</title>
        <authorList>
            <consortium name="Lawrence Berkeley National Laboratory"/>
            <person name="Harder C.B."/>
            <person name="Miyauchi S."/>
            <person name="Viragh M."/>
            <person name="Kuo A."/>
            <person name="Thoen E."/>
            <person name="Andreopoulos B."/>
            <person name="Lu D."/>
            <person name="Skrede I."/>
            <person name="Drula E."/>
            <person name="Henrissat B."/>
            <person name="Morin E."/>
            <person name="Kohler A."/>
            <person name="Barry K."/>
            <person name="LaButti K."/>
            <person name="Morin E."/>
            <person name="Salamov A."/>
            <person name="Lipzen A."/>
            <person name="Mereny Z."/>
            <person name="Hegedus B."/>
            <person name="Baldrian P."/>
            <person name="Stursova M."/>
            <person name="Weitz H."/>
            <person name="Taylor A."/>
            <person name="Grigoriev I.V."/>
            <person name="Nagy L.G."/>
            <person name="Martin F."/>
            <person name="Kauserud H."/>
        </authorList>
    </citation>
    <scope>NUCLEOTIDE SEQUENCE</scope>
    <source>
        <strain evidence="14">CBHHK188m</strain>
    </source>
</reference>
<dbReference type="Pfam" id="PF23925">
    <property type="entry name" value="A-sol_ELP1"/>
    <property type="match status" value="2"/>
</dbReference>
<feature type="domain" description="ELP1 three-helical bundle" evidence="13">
    <location>
        <begin position="1103"/>
        <end position="1269"/>
    </location>
</feature>
<dbReference type="InterPro" id="IPR015943">
    <property type="entry name" value="WD40/YVTN_repeat-like_dom_sf"/>
</dbReference>
<dbReference type="PANTHER" id="PTHR12747">
    <property type="entry name" value="ELONGATOR COMPLEX PROTEIN 1"/>
    <property type="match status" value="1"/>
</dbReference>
<dbReference type="InterPro" id="IPR056166">
    <property type="entry name" value="TPR_ELP1"/>
</dbReference>
<evidence type="ECO:0000259" key="13">
    <source>
        <dbReference type="Pfam" id="PF23936"/>
    </source>
</evidence>
<protein>
    <recommendedName>
        <fullName evidence="5 6">Elongator complex protein 1</fullName>
    </recommendedName>
</protein>
<keyword evidence="14" id="KW-0648">Protein biosynthesis</keyword>
<feature type="coiled-coil region" evidence="7">
    <location>
        <begin position="1112"/>
        <end position="1143"/>
    </location>
</feature>
<evidence type="ECO:0000256" key="3">
    <source>
        <dbReference type="ARBA" id="ARBA00022490"/>
    </source>
</evidence>
<sequence length="1321" mass="146406">MRNLSLTAEVITDLPDPNVSRTAIDLDENVLYATSERENSDGEVEVKIWKIAQADEVGTSTVDPPTILTMFTTNTLSASNTTAPEVVSFRFLPDSRQLAVLMRGGDITMINVDDEEPVPEVEGTMEAGILVASWSPDDSLLAIVTGEQKLTLMTSTFDVLSDVPLFTTDFGEDAPINVGWGSKQTQFHGSLGKVAAQAPSVRTVGASPDDDTLPRVSWRGDGAFFVVSSLSPASDSLRHRTLRVYDRQAALQSTSEAVPGLEHAMVWRPSGNLIVGTQRFGFEGGGAGKEGRHDVVFFERNGLRHGEFGIRVADLSIQPGAREEGRKWGYKVKALSWSSDSNVLGLWIEKDEGDIFQLWTTSNYHWYLKHEMAAPFSSSAPGRFTSAEWHPEKALHVVLTTSSKIIQRTYGWETHVSLTRPPNDSGTVAVLDGSKILLTPFRTQNVPPPMSSHQLVLSPGQPRPPIHASLSPSTDTLALLWESGHLELWALRTRLTPGPGKIMDPSRTFFASVGGGAVRQRQVVLSSAGVAQVLGTAVDGHDYLAVLRINNDVVESSKDVELPSQNGRLVPSDGEALVWQASTGRLFEGEYDTASVTEITAFPEFCFLAQGVHVTASDSLAEPSSLYIGLASSGKLFVTAPSTPARVLASNATSFTVASGFVVFTSSAHEATFAPLGALQALLIPNDNGDLADIPSIWDKRRVERGSRIVVAVPSAMSLVLQMPRGNLETINPRPLVMEVVRQDLDARDYRKAFLSCRKHRIDLNALVEHDHTAFLKNLPLFVEQVHEVDHINLFLTGVGQGSQSPETIAEICNSIRAELERKDLTKYVNSILTAYMVKTPPDPEAGLALLLRLRESNPHLVEDAVRYIIFLVDADRLFDTALGMYDFSLVLMIAQHAQKDPREYLPFLRELRALDKYYQRFRIDDHLKRHDGALRNLNLAGSSYFAEAVAYIEQHRLYELAISIWKGTEQYNNILDIYGDWLYERRDFRQAASGKLASACAVFIQAGVLPKAMAAHEKALDWQELFDLAVRTSVTQEDVVAMGYRVAEDLASKKRYSDAARVLLDYAKDVREAVITLVQGNCFSEACRIATLTDFQALLTDVIHPGALESRAQISEDIGEMREQLRKQLQRIRQLRVKKAAEPDAFYGMDEDTNLHNVDVMTDVSMPATAFTRYTVAPTSMSKSSKRTSRSKRKIERNAGRKGTADEEEYLLKSITKLVVRFNATQGDARQLLPHLIQFAPEHVAEASALQVELAEFEQEFVDAVEEIWKKSVASEEEPEMQDSWALRMEEKAKQRLVDPLERVVKPDPKGSEEWRMKCM</sequence>
<feature type="domain" description="ELP1 TPR" evidence="11">
    <location>
        <begin position="919"/>
        <end position="1089"/>
    </location>
</feature>
<keyword evidence="3 6" id="KW-0963">Cytoplasm</keyword>
<evidence type="ECO:0000259" key="11">
    <source>
        <dbReference type="Pfam" id="PF23878"/>
    </source>
</evidence>
<feature type="domain" description="ELP1 alpha-solenoid" evidence="12">
    <location>
        <begin position="734"/>
        <end position="799"/>
    </location>
</feature>
<dbReference type="Pfam" id="PF23936">
    <property type="entry name" value="HB_ELP1"/>
    <property type="match status" value="1"/>
</dbReference>
<evidence type="ECO:0000256" key="8">
    <source>
        <dbReference type="SAM" id="MobiDB-lite"/>
    </source>
</evidence>
<dbReference type="GO" id="GO:0003746">
    <property type="term" value="F:translation elongation factor activity"/>
    <property type="evidence" value="ECO:0007669"/>
    <property type="project" value="UniProtKB-KW"/>
</dbReference>
<evidence type="ECO:0000256" key="5">
    <source>
        <dbReference type="ARBA" id="ARBA00029535"/>
    </source>
</evidence>
<evidence type="ECO:0000256" key="7">
    <source>
        <dbReference type="SAM" id="Coils"/>
    </source>
</evidence>
<keyword evidence="6" id="KW-0539">Nucleus</keyword>
<gene>
    <name evidence="14" type="ORF">DFH07DRAFT_922856</name>
</gene>
<feature type="domain" description="ELP1 alpha-solenoid" evidence="12">
    <location>
        <begin position="806"/>
        <end position="912"/>
    </location>
</feature>
<keyword evidence="14" id="KW-0251">Elongation factor</keyword>
<accession>A0AAD7IVK4</accession>
<dbReference type="Pfam" id="PF23878">
    <property type="entry name" value="TPR_ELP1"/>
    <property type="match status" value="1"/>
</dbReference>
<proteinExistence type="inferred from homology"/>
<evidence type="ECO:0000256" key="1">
    <source>
        <dbReference type="ARBA" id="ARBA00005043"/>
    </source>
</evidence>
<dbReference type="Proteomes" id="UP001215280">
    <property type="component" value="Unassembled WGS sequence"/>
</dbReference>
<evidence type="ECO:0000313" key="15">
    <source>
        <dbReference type="Proteomes" id="UP001215280"/>
    </source>
</evidence>
<dbReference type="GO" id="GO:0002926">
    <property type="term" value="P:tRNA wobble base 5-methoxycarbonylmethyl-2-thiouridinylation"/>
    <property type="evidence" value="ECO:0007669"/>
    <property type="project" value="TreeGrafter"/>
</dbReference>
<comment type="function">
    <text evidence="6">Component of the elongator complex which is required for multiple tRNA modifications, including mcm5U (5-methoxycarbonylmethyl uridine), mcm5s2U (5-methoxycarbonylmethyl-2-thiouridine), and ncm5U (5-carbamoylmethyl uridine). The elongator complex catalyzes formation of carboxymethyluridine in the wobble base at position 34 in tRNAs.</text>
</comment>
<feature type="domain" description="ELP1 first N-terminal beta-propeller" evidence="9">
    <location>
        <begin position="1"/>
        <end position="392"/>
    </location>
</feature>
<evidence type="ECO:0000313" key="14">
    <source>
        <dbReference type="EMBL" id="KAJ7750119.1"/>
    </source>
</evidence>
<dbReference type="GO" id="GO:0033588">
    <property type="term" value="C:elongator holoenzyme complex"/>
    <property type="evidence" value="ECO:0007669"/>
    <property type="project" value="InterPro"/>
</dbReference>